<evidence type="ECO:0000313" key="4">
    <source>
        <dbReference type="Proteomes" id="UP001176940"/>
    </source>
</evidence>
<feature type="compositionally biased region" description="Polar residues" evidence="2">
    <location>
        <begin position="224"/>
        <end position="237"/>
    </location>
</feature>
<keyword evidence="4" id="KW-1185">Reference proteome</keyword>
<name>A0ABN9LGI4_9NEOB</name>
<accession>A0ABN9LGI4</accession>
<reference evidence="3" key="1">
    <citation type="submission" date="2023-07" db="EMBL/GenBank/DDBJ databases">
        <authorList>
            <person name="Stuckert A."/>
        </authorList>
    </citation>
    <scope>NUCLEOTIDE SEQUENCE</scope>
</reference>
<organism evidence="3 4">
    <name type="scientific">Ranitomeya imitator</name>
    <name type="common">mimic poison frog</name>
    <dbReference type="NCBI Taxonomy" id="111125"/>
    <lineage>
        <taxon>Eukaryota</taxon>
        <taxon>Metazoa</taxon>
        <taxon>Chordata</taxon>
        <taxon>Craniata</taxon>
        <taxon>Vertebrata</taxon>
        <taxon>Euteleostomi</taxon>
        <taxon>Amphibia</taxon>
        <taxon>Batrachia</taxon>
        <taxon>Anura</taxon>
        <taxon>Neobatrachia</taxon>
        <taxon>Hyloidea</taxon>
        <taxon>Dendrobatidae</taxon>
        <taxon>Dendrobatinae</taxon>
        <taxon>Ranitomeya</taxon>
    </lineage>
</organism>
<feature type="region of interest" description="Disordered" evidence="2">
    <location>
        <begin position="68"/>
        <end position="127"/>
    </location>
</feature>
<feature type="compositionally biased region" description="Basic and acidic residues" evidence="2">
    <location>
        <begin position="385"/>
        <end position="397"/>
    </location>
</feature>
<dbReference type="Proteomes" id="UP001176940">
    <property type="component" value="Unassembled WGS sequence"/>
</dbReference>
<feature type="non-terminal residue" evidence="3">
    <location>
        <position position="397"/>
    </location>
</feature>
<gene>
    <name evidence="3" type="ORF">RIMI_LOCUS9016421</name>
</gene>
<evidence type="ECO:0000256" key="2">
    <source>
        <dbReference type="SAM" id="MobiDB-lite"/>
    </source>
</evidence>
<keyword evidence="1" id="KW-0175">Coiled coil</keyword>
<comment type="caution">
    <text evidence="3">The sequence shown here is derived from an EMBL/GenBank/DDBJ whole genome shotgun (WGS) entry which is preliminary data.</text>
</comment>
<feature type="compositionally biased region" description="Polar residues" evidence="2">
    <location>
        <begin position="68"/>
        <end position="94"/>
    </location>
</feature>
<feature type="region of interest" description="Disordered" evidence="2">
    <location>
        <begin position="346"/>
        <end position="373"/>
    </location>
</feature>
<feature type="region of interest" description="Disordered" evidence="2">
    <location>
        <begin position="218"/>
        <end position="237"/>
    </location>
</feature>
<evidence type="ECO:0000313" key="3">
    <source>
        <dbReference type="EMBL" id="CAJ0940873.1"/>
    </source>
</evidence>
<dbReference type="EMBL" id="CAUEEQ010018360">
    <property type="protein sequence ID" value="CAJ0940873.1"/>
    <property type="molecule type" value="Genomic_DNA"/>
</dbReference>
<sequence>MLLSVQLPGENELYSSLEPRISVIQVLQRRYSYRNVQPPSPVPPLTPQPSAISIEAKPKVVGRFQVTTTKDPTENDTAWSLNSSPEVSQTSDTTPELYETASSDTDFTTDEETEGNFSEPERLTPNVNMDTATWDKPLSCSESDTCSQDLGDLRDDREGYTPVSNYGGKADPCVLNNNTMNLDGSLDNSTTESLIQHGSTVNGENTVDNTKVIAVSDGKDVDTRGSSGEENTEKTPQQISTVQVWLHYTRGISYVSSDDTESEDEEIFEELQQLRQKHMSEVQLLQALQKKEIEELYYRMGKVPPPGIVSPAAMLSSRQRRLSKGSFNPSRRNSLQRLDFLPATGIRKNSIGGSSTGSQDQRPGKGITFTGDVTRMVTTGGIHSDSCDQDEKGKVKV</sequence>
<feature type="region of interest" description="Disordered" evidence="2">
    <location>
        <begin position="378"/>
        <end position="397"/>
    </location>
</feature>
<proteinExistence type="predicted"/>
<feature type="coiled-coil region" evidence="1">
    <location>
        <begin position="257"/>
        <end position="291"/>
    </location>
</feature>
<protein>
    <submittedName>
        <fullName evidence="3">Uncharacterized protein</fullName>
    </submittedName>
</protein>
<feature type="compositionally biased region" description="Polar residues" evidence="2">
    <location>
        <begin position="351"/>
        <end position="361"/>
    </location>
</feature>
<evidence type="ECO:0000256" key="1">
    <source>
        <dbReference type="SAM" id="Coils"/>
    </source>
</evidence>